<dbReference type="InterPro" id="IPR036388">
    <property type="entry name" value="WH-like_DNA-bd_sf"/>
</dbReference>
<sequence>MSIRVMSSVWDNFPGAGGSELLVLLALADWSNDDGLCWPSVAAVATKSRLSRSQAQRVMRGLCDGGFVSVVGNENGGKPGDTRRYRINLGAMTGSADATGGASAAEGSHGCAETGSTHATQTIIEPSVTVKKNSRVRKGAFDALARLVELGVQQQVAEDWLTQRKAKRASSTDTVIRSFASEAAKAGFTLNDALTECCVRGWQGLKAEWLTCATPTRRTAKESFATKNYGQGGDL</sequence>
<accession>A0A6C2CL78</accession>
<dbReference type="OrthoDB" id="8898949at2"/>
<dbReference type="Gene3D" id="1.10.10.10">
    <property type="entry name" value="Winged helix-like DNA-binding domain superfamily/Winged helix DNA-binding domain"/>
    <property type="match status" value="1"/>
</dbReference>
<dbReference type="Pfam" id="PF13730">
    <property type="entry name" value="HTH_36"/>
    <property type="match status" value="1"/>
</dbReference>
<dbReference type="Proteomes" id="UP000389128">
    <property type="component" value="Unassembled WGS sequence"/>
</dbReference>
<comment type="caution">
    <text evidence="1">The sequence shown here is derived from an EMBL/GenBank/DDBJ whole genome shotgun (WGS) entry which is preliminary data.</text>
</comment>
<reference evidence="1 2" key="1">
    <citation type="submission" date="2019-01" db="EMBL/GenBank/DDBJ databases">
        <title>Zoogloea oleivorans genome sequencing and assembly.</title>
        <authorList>
            <person name="Tancsics A."/>
            <person name="Farkas M."/>
            <person name="Kriszt B."/>
            <person name="Maroti G."/>
            <person name="Horvath B."/>
        </authorList>
    </citation>
    <scope>NUCLEOTIDE SEQUENCE [LARGE SCALE GENOMIC DNA]</scope>
    <source>
        <strain evidence="1 2">Buc</strain>
    </source>
</reference>
<dbReference type="EMBL" id="SDKK01000017">
    <property type="protein sequence ID" value="TYC54728.1"/>
    <property type="molecule type" value="Genomic_DNA"/>
</dbReference>
<evidence type="ECO:0000313" key="2">
    <source>
        <dbReference type="Proteomes" id="UP000389128"/>
    </source>
</evidence>
<dbReference type="RefSeq" id="WP_148580421.1">
    <property type="nucleotide sequence ID" value="NZ_SDKK01000017.1"/>
</dbReference>
<gene>
    <name evidence="1" type="ORF">ETQ85_17735</name>
</gene>
<evidence type="ECO:0000313" key="1">
    <source>
        <dbReference type="EMBL" id="TYC54728.1"/>
    </source>
</evidence>
<keyword evidence="2" id="KW-1185">Reference proteome</keyword>
<organism evidence="1 2">
    <name type="scientific">Zoogloea oleivorans</name>
    <dbReference type="NCBI Taxonomy" id="1552750"/>
    <lineage>
        <taxon>Bacteria</taxon>
        <taxon>Pseudomonadati</taxon>
        <taxon>Pseudomonadota</taxon>
        <taxon>Betaproteobacteria</taxon>
        <taxon>Rhodocyclales</taxon>
        <taxon>Zoogloeaceae</taxon>
        <taxon>Zoogloea</taxon>
    </lineage>
</organism>
<protein>
    <submittedName>
        <fullName evidence="1">Helix-turn-helix domain-containing protein</fullName>
    </submittedName>
</protein>
<dbReference type="AlphaFoldDB" id="A0A6C2CL78"/>
<proteinExistence type="predicted"/>
<name>A0A6C2CL78_9RHOO</name>